<gene>
    <name evidence="1" type="ORF">ACFOFO_01670</name>
</gene>
<reference evidence="2" key="1">
    <citation type="journal article" date="2019" name="Int. J. Syst. Evol. Microbiol.">
        <title>The Global Catalogue of Microorganisms (GCM) 10K type strain sequencing project: providing services to taxonomists for standard genome sequencing and annotation.</title>
        <authorList>
            <consortium name="The Broad Institute Genomics Platform"/>
            <consortium name="The Broad Institute Genome Sequencing Center for Infectious Disease"/>
            <person name="Wu L."/>
            <person name="Ma J."/>
        </authorList>
    </citation>
    <scope>NUCLEOTIDE SEQUENCE [LARGE SCALE GENOMIC DNA]</scope>
    <source>
        <strain evidence="2">KCTC 42986</strain>
    </source>
</reference>
<evidence type="ECO:0000313" key="2">
    <source>
        <dbReference type="Proteomes" id="UP001595530"/>
    </source>
</evidence>
<organism evidence="1 2">
    <name type="scientific">Undibacterium arcticum</name>
    <dbReference type="NCBI Taxonomy" id="1762892"/>
    <lineage>
        <taxon>Bacteria</taxon>
        <taxon>Pseudomonadati</taxon>
        <taxon>Pseudomonadota</taxon>
        <taxon>Betaproteobacteria</taxon>
        <taxon>Burkholderiales</taxon>
        <taxon>Oxalobacteraceae</taxon>
        <taxon>Undibacterium</taxon>
    </lineage>
</organism>
<dbReference type="RefSeq" id="WP_390329047.1">
    <property type="nucleotide sequence ID" value="NZ_JBHRTP010000005.1"/>
</dbReference>
<dbReference type="EMBL" id="JBHRTP010000005">
    <property type="protein sequence ID" value="MFC3106680.1"/>
    <property type="molecule type" value="Genomic_DNA"/>
</dbReference>
<accession>A0ABV7EZB3</accession>
<comment type="caution">
    <text evidence="1">The sequence shown here is derived from an EMBL/GenBank/DDBJ whole genome shotgun (WGS) entry which is preliminary data.</text>
</comment>
<protein>
    <recommendedName>
        <fullName evidence="3">HTH IS21-type domain-containing protein</fullName>
    </recommendedName>
</protein>
<evidence type="ECO:0008006" key="3">
    <source>
        <dbReference type="Google" id="ProtNLM"/>
    </source>
</evidence>
<dbReference type="Proteomes" id="UP001595530">
    <property type="component" value="Unassembled WGS sequence"/>
</dbReference>
<keyword evidence="2" id="KW-1185">Reference proteome</keyword>
<proteinExistence type="predicted"/>
<evidence type="ECO:0000313" key="1">
    <source>
        <dbReference type="EMBL" id="MFC3106680.1"/>
    </source>
</evidence>
<name>A0ABV7EZB3_9BURK</name>
<sequence length="98" mass="11116">MISYELWCQIRDCRDRQHMTLGQIATALHLHHQTVATWASVLHYEARKKVVRSSLLDPFKGQVTRLLDTHRSVPSKSSSGCVRPAMVAVTRPSRTMCA</sequence>